<protein>
    <recommendedName>
        <fullName evidence="3">Shufflon system plasmid conjugative transfer pilus tip adhesin PilV</fullName>
    </recommendedName>
</protein>
<evidence type="ECO:0000313" key="1">
    <source>
        <dbReference type="EMBL" id="SDR54371.1"/>
    </source>
</evidence>
<name>A0A1H1JW86_9BURK</name>
<dbReference type="EMBL" id="FNKP01000004">
    <property type="protein sequence ID" value="SDR54371.1"/>
    <property type="molecule type" value="Genomic_DNA"/>
</dbReference>
<gene>
    <name evidence="1" type="ORF">SAMN05443245_7412</name>
</gene>
<dbReference type="Proteomes" id="UP000183487">
    <property type="component" value="Unassembled WGS sequence"/>
</dbReference>
<accession>A0A1H1JW86</accession>
<proteinExistence type="predicted"/>
<dbReference type="OrthoDB" id="9071880at2"/>
<reference evidence="2" key="1">
    <citation type="submission" date="2016-10" db="EMBL/GenBank/DDBJ databases">
        <authorList>
            <person name="Varghese N."/>
        </authorList>
    </citation>
    <scope>NUCLEOTIDE SEQUENCE [LARGE SCALE GENOMIC DNA]</scope>
    <source>
        <strain evidence="2">GAS106B</strain>
    </source>
</reference>
<dbReference type="RefSeq" id="WP_074774039.1">
    <property type="nucleotide sequence ID" value="NZ_FNKP01000004.1"/>
</dbReference>
<keyword evidence="2" id="KW-1185">Reference proteome</keyword>
<dbReference type="AlphaFoldDB" id="A0A1H1JW86"/>
<evidence type="ECO:0008006" key="3">
    <source>
        <dbReference type="Google" id="ProtNLM"/>
    </source>
</evidence>
<organism evidence="1 2">
    <name type="scientific">Paraburkholderia fungorum</name>
    <dbReference type="NCBI Taxonomy" id="134537"/>
    <lineage>
        <taxon>Bacteria</taxon>
        <taxon>Pseudomonadati</taxon>
        <taxon>Pseudomonadota</taxon>
        <taxon>Betaproteobacteria</taxon>
        <taxon>Burkholderiales</taxon>
        <taxon>Burkholderiaceae</taxon>
        <taxon>Paraburkholderia</taxon>
    </lineage>
</organism>
<evidence type="ECO:0000313" key="2">
    <source>
        <dbReference type="Proteomes" id="UP000183487"/>
    </source>
</evidence>
<sequence>MGGSIIEMVIVLVASALLLVQGIHEDLAHKRAALMATEGQNEAIINDALSKWVTDNYAAKLAEYTASGSTTLTPPSLSELFTQGYLKQAHRNGPFWGGIYAISMTMVPDTCMAAAGDCHVAYLMYPSLPLLKGGKSDVVGASQIAQAGGSQFGYSTQQNSATVVGLNGAWNTPNPLGNIPAAIVATNALNADGDSVYIRRDGSLTWTGSQNVNGVDLHNVGNIDATGTIAATTVAASDANVSGTSTTTNLVVSADAQLQGSATPGAACSVDRSVRTNSTTWGGLLECLGGQWWSVGLGNSSVSVGVACSIRGQGAWDINGLQYLCNGSTYRPITEFMGNSQVMFTMVAGDNNTGVSKPNCPNGTPVIELVPQTVGLDVGNPDSPFTSVRYYYSDQGSYWVPQITLIAPNGAVESGNNLGLQVLVKGECYYNN</sequence>